<dbReference type="Pfam" id="PF08730">
    <property type="entry name" value="Rad33"/>
    <property type="match status" value="1"/>
</dbReference>
<proteinExistence type="predicted"/>
<evidence type="ECO:0000313" key="2">
    <source>
        <dbReference type="Proteomes" id="UP000536275"/>
    </source>
</evidence>
<evidence type="ECO:0000313" key="1">
    <source>
        <dbReference type="EMBL" id="KAF6072078.1"/>
    </source>
</evidence>
<dbReference type="EMBL" id="JABWAD010000007">
    <property type="protein sequence ID" value="KAF6072078.1"/>
    <property type="molecule type" value="Genomic_DNA"/>
</dbReference>
<comment type="caution">
    <text evidence="1">The sequence shown here is derived from an EMBL/GenBank/DDBJ whole genome shotgun (WGS) entry which is preliminary data.</text>
</comment>
<name>A0A8H6C3N4_CANAX</name>
<dbReference type="AlphaFoldDB" id="A0A8H6C3N4"/>
<accession>A0A8H6C3N4</accession>
<organism evidence="1 2">
    <name type="scientific">Candida albicans</name>
    <name type="common">Yeast</name>
    <dbReference type="NCBI Taxonomy" id="5476"/>
    <lineage>
        <taxon>Eukaryota</taxon>
        <taxon>Fungi</taxon>
        <taxon>Dikarya</taxon>
        <taxon>Ascomycota</taxon>
        <taxon>Saccharomycotina</taxon>
        <taxon>Pichiomycetes</taxon>
        <taxon>Debaryomycetaceae</taxon>
        <taxon>Candida/Lodderomyces clade</taxon>
        <taxon>Candida</taxon>
    </lineage>
</organism>
<protein>
    <submittedName>
        <fullName evidence="1">Rad33 family protein</fullName>
    </submittedName>
</protein>
<dbReference type="InterPro" id="IPR014841">
    <property type="entry name" value="Rad33"/>
</dbReference>
<dbReference type="Proteomes" id="UP000536275">
    <property type="component" value="Unassembled WGS sequence"/>
</dbReference>
<gene>
    <name evidence="1" type="ORF">FOB64_000145</name>
</gene>
<reference evidence="1 2" key="1">
    <citation type="submission" date="2020-03" db="EMBL/GenBank/DDBJ databases">
        <title>FDA dAtabase for Regulatory Grade micrObial Sequences (FDA-ARGOS): Supporting development and validation of Infectious Disease Dx tests.</title>
        <authorList>
            <person name="Campos J."/>
            <person name="Goldberg B."/>
            <person name="Tallon L."/>
            <person name="Sadzewicz L."/>
            <person name="Vavikolanu K."/>
            <person name="Mehta A."/>
            <person name="Aluvathingal J."/>
            <person name="Nadendla S."/>
            <person name="Nandy P."/>
            <person name="Geyer C."/>
            <person name="Yan Y."/>
            <person name="Sichtig H."/>
        </authorList>
    </citation>
    <scope>NUCLEOTIDE SEQUENCE [LARGE SCALE GENOMIC DNA]</scope>
    <source>
        <strain evidence="1 2">FDAARGOS_656</strain>
    </source>
</reference>
<sequence>MPPKRNQKSKLSLSKTFEQVDEEIEDEIFETYSELLGDEVENQDVTLSQLPQILSDLRIPKCFTKDIEKCIDYYYDFIKDKDVHLDPLNTRQQNTLAMIHSYTVTAGIKQLDEIIDILDVEKLLYNLNRLIKFRNNYSHIRKSWQLFVSTAADSSASETYKLTFPDLKKIKTSLNLDSDPSTKAPLNDTFLIDMLGCCSHDSNGNLLNFDFEKQGACVNIKDFAEILGQIVPRIDEEYVNLNSFKQFDELLTHLESSLSQLENNNSRLLVIPSSNIFRILFTLSSRSPNCNWTISNSLGDSIPTTHKQVKANNGYYEESTGKPTLCDRSRDVLEKYINLLPDDKLYENLYSFMMDFMDLPRRVKRLNSDTFRKSKDILAIIRESPNKKLKRVTNKEGTNKSIEDNDVIVISDSEEEDISIQQEDTLIESEVSKFSNLATDLNNSFMENIHQPGTNDFALLLNKDSSPSPKTPQSQGIRIFDEPILSIRLNPKLNNFDLWRLVNWTFFCSGKSNDVFDSTYRNCHLIYTAHSATVHQLFNIIEFNLIHELQDTFSIKEQPLTWLFKQSTARRSLAMDQVLENSSLLLSSLLKQFGQPRSKWFDRLAEYVFNGLTSKTDVIPATCYEREKDLIKKDEGLSHQRKKKKYTFYNDNMDSMKLRFKILNIVHYWSLFFDKTTPDGINQPMSQSINSIESTKLIEEIARKFMYMEYDYWVEFYYSSLVDSKISLEYREVFLVNLSCKLLSNLTNPKTNMFSLKPRDDKINSKWRRDNLLLILKWMSEPKLYLGFIEDESYPSFGHFRQGCVITRMP</sequence>